<evidence type="ECO:0008006" key="3">
    <source>
        <dbReference type="Google" id="ProtNLM"/>
    </source>
</evidence>
<reference evidence="2" key="1">
    <citation type="submission" date="2016-11" db="EMBL/GenBank/DDBJ databases">
        <authorList>
            <person name="Varghese N."/>
            <person name="Submissions S."/>
        </authorList>
    </citation>
    <scope>NUCLEOTIDE SEQUENCE [LARGE SCALE GENOMIC DNA]</scope>
    <source>
        <strain evidence="2">DSM 9756</strain>
    </source>
</reference>
<sequence length="81" mass="8900">MRTTLDIDDDVLAAVKELARRERVAVGRVLSRLARQALTGETAGARLDEGEEAVAGFRPFPPRGVVVTNELIDELRDREGL</sequence>
<protein>
    <recommendedName>
        <fullName evidence="3">Antitoxin</fullName>
    </recommendedName>
</protein>
<dbReference type="Proteomes" id="UP000184076">
    <property type="component" value="Unassembled WGS sequence"/>
</dbReference>
<proteinExistence type="predicted"/>
<dbReference type="EMBL" id="FQVB01000009">
    <property type="protein sequence ID" value="SHE99466.1"/>
    <property type="molecule type" value="Genomic_DNA"/>
</dbReference>
<dbReference type="RefSeq" id="WP_073037845.1">
    <property type="nucleotide sequence ID" value="NZ_FQVB01000009.1"/>
</dbReference>
<evidence type="ECO:0000313" key="1">
    <source>
        <dbReference type="EMBL" id="SHE99466.1"/>
    </source>
</evidence>
<dbReference type="STRING" id="1121391.SAMN02745206_01171"/>
<keyword evidence="2" id="KW-1185">Reference proteome</keyword>
<dbReference type="AlphaFoldDB" id="A0A1M4Y1J5"/>
<dbReference type="OrthoDB" id="9813767at2"/>
<gene>
    <name evidence="1" type="ORF">SAMN02745206_01171</name>
</gene>
<accession>A0A1M4Y1J5</accession>
<evidence type="ECO:0000313" key="2">
    <source>
        <dbReference type="Proteomes" id="UP000184076"/>
    </source>
</evidence>
<name>A0A1M4Y1J5_9BACT</name>
<organism evidence="1 2">
    <name type="scientific">Desulfacinum infernum DSM 9756</name>
    <dbReference type="NCBI Taxonomy" id="1121391"/>
    <lineage>
        <taxon>Bacteria</taxon>
        <taxon>Pseudomonadati</taxon>
        <taxon>Thermodesulfobacteriota</taxon>
        <taxon>Syntrophobacteria</taxon>
        <taxon>Syntrophobacterales</taxon>
        <taxon>Syntrophobacteraceae</taxon>
        <taxon>Desulfacinum</taxon>
    </lineage>
</organism>